<feature type="region of interest" description="Disordered" evidence="1">
    <location>
        <begin position="237"/>
        <end position="304"/>
    </location>
</feature>
<dbReference type="GO" id="GO:0016787">
    <property type="term" value="F:hydrolase activity"/>
    <property type="evidence" value="ECO:0007669"/>
    <property type="project" value="UniProtKB-KW"/>
</dbReference>
<feature type="compositionally biased region" description="Pro residues" evidence="1">
    <location>
        <begin position="279"/>
        <end position="288"/>
    </location>
</feature>
<sequence>MKKQYIIGSVAILALSLCAYELSRHQESSNKRNNRVAYIAGKKDKKATKKEEELSPDQVSAKEGINAEQIVIKITDQGYVTSHGDHYHYYNGKVPYDAIISEDLVMRDPNYQLKQEDIINQVKDGYIIKVDGRYYLYIKEGQKTSNVRTKEEIARQRQESIAGRGGHKAPVTAAVQAARAQGRYTTDDGYIFNPSDVIEDTGDGFVVPHGNHTHWIPKSALSPSELAAAQDYWNRLNQGQQNPQPHYRPSQPQAHAGFIGSNPGSQSHQGNQGFGQPSLPSPQLPPQLVPGSQPQLPNQSPNQSLDGLLQKLYSLPLSQRYVEEDGLVFDPLQIKSRSKNGVAVPHGDHYHYIPFAKMSDLEREIAQKIPIGYKPGNLLAQPKLPPITPPKPENPKAEDDHGFKAENVVGKDDQGYMVQHGGHAHYFFKKDLTAEQIRAAEETLAKGKKEESASPLTGLDSFSKDASDQEKINYISKTYGVPLEAVRISGDYFVFNNPDQAYDPTHVHPYAVRKERVRLPLVTGNPELDFYNELYTTALRSGLAPYDIQVEKGQFVIPHGDHNHYIRIQTKGFEEALKHKLPSLQSSYQAGPYQEEQVLSKVEQLLAASRALYAHDLVMQRRIELALGQFVQGIKNLASNSTAGYLASLEQFDKQYIHIDKQAKPSEMTELDKKYQALVERLNRLATENYGLSKADFLSQLQAAKLEKNQEKMEELSQLLTAIQDFHDRPGITAVDYLKFFYQAVDDDRLPKELADKLAELAIKLYKSQAKIEAINLEGLFLEIYQSKLAAQKLLVGPKSQKTKQTLLDSQQINGHSYKTNIYQFLAGIYGADFAPKPKEERQNSDLSQTFEQIEKILDSLDESQQKQGLARTLADLKDSWSKGLASQEELLASAKELLAKVSRAKVEEDEGKAQIEHSEFYAKLYPLLMSARQVLENQDADDSLFEALDALLDRLADPKSKRSQLWSDAQNLINQIQHPERKGLPNSQIAYSPEELAAAKAAGKYTTSDGYIFDVKDIEKDEGDAYVASHLGHSHWIPKADLSQEERAAAEAYCKEQDLTAKKPAEQAGREGERSAQTGKSQALYESLPGAKRIPLEQLPYNLAYVVDYRDGQFIIPHQDHYHNLALAWFDQGLYQAPVGYSLEDLFATVKYYIEHPAERPSSNDGWGRDSQHGQGRMEEPKEDSQANQAPAEEGEKEADKVEEDNYDKEQEALAQAYGLTLKDFQTRLTTLALRYGVSLESISYQAESKTISLQNSQQEIKTINLLSMEEVS</sequence>
<dbReference type="EMBL" id="PRDG01000001">
    <property type="protein sequence ID" value="MBP2622362.1"/>
    <property type="molecule type" value="Genomic_DNA"/>
</dbReference>
<dbReference type="InterPro" id="IPR023832">
    <property type="entry name" value="His_triad_protein"/>
</dbReference>
<feature type="compositionally biased region" description="Polar residues" evidence="1">
    <location>
        <begin position="262"/>
        <end position="275"/>
    </location>
</feature>
<reference evidence="2 3" key="1">
    <citation type="submission" date="2018-02" db="EMBL/GenBank/DDBJ databases">
        <title>Draft genome sequence of Streptococcus oricebi CCUG 70868T type strain.</title>
        <authorList>
            <person name="Mendez V."/>
            <person name="Salva-Serra F."/>
            <person name="Jaen-Luchoro D."/>
            <person name="Gonzales-Siles L."/>
            <person name="Karlsson R."/>
            <person name="Engstrom-Jakobsson H."/>
            <person name="Busquets A."/>
            <person name="Gomila M."/>
            <person name="Pineiro-Iglesias B."/>
            <person name="Bennasar-Figueras A."/>
            <person name="Seeger M."/>
            <person name="Moore E."/>
        </authorList>
    </citation>
    <scope>NUCLEOTIDE SEQUENCE [LARGE SCALE GENOMIC DNA]</scope>
    <source>
        <strain evidence="2 3">CCUG 70868</strain>
    </source>
</reference>
<organism evidence="2 3">
    <name type="scientific">Streptococcus oricebi</name>
    <dbReference type="NCBI Taxonomy" id="1547447"/>
    <lineage>
        <taxon>Bacteria</taxon>
        <taxon>Bacillati</taxon>
        <taxon>Bacillota</taxon>
        <taxon>Bacilli</taxon>
        <taxon>Lactobacillales</taxon>
        <taxon>Streptococcaceae</taxon>
        <taxon>Streptococcus</taxon>
    </lineage>
</organism>
<feature type="compositionally biased region" description="Basic and acidic residues" evidence="1">
    <location>
        <begin position="1168"/>
        <end position="1186"/>
    </location>
</feature>
<dbReference type="Gene3D" id="3.10.50.90">
    <property type="match status" value="5"/>
</dbReference>
<evidence type="ECO:0000313" key="2">
    <source>
        <dbReference type="EMBL" id="MBP2622362.1"/>
    </source>
</evidence>
<comment type="caution">
    <text evidence="2">The sequence shown here is derived from an EMBL/GenBank/DDBJ whole genome shotgun (WGS) entry which is preliminary data.</text>
</comment>
<keyword evidence="3" id="KW-1185">Reference proteome</keyword>
<name>A0ABS5B0K1_9STRE</name>
<dbReference type="NCBIfam" id="TIGR01363">
    <property type="entry name" value="strep_his_triad"/>
    <property type="match status" value="2"/>
</dbReference>
<gene>
    <name evidence="2" type="ORF">C4K46_00220</name>
</gene>
<dbReference type="InterPro" id="IPR006270">
    <property type="entry name" value="Strep_his_triad_rpt"/>
</dbReference>
<feature type="region of interest" description="Disordered" evidence="1">
    <location>
        <begin position="1061"/>
        <end position="1082"/>
    </location>
</feature>
<protein>
    <submittedName>
        <fullName evidence="2">HIT family hydrolase</fullName>
    </submittedName>
</protein>
<dbReference type="SUPFAM" id="SSF142887">
    <property type="entry name" value="PhtA domain-like"/>
    <property type="match status" value="4"/>
</dbReference>
<dbReference type="InterPro" id="IPR037228">
    <property type="entry name" value="PhtA_dom_sf"/>
</dbReference>
<feature type="compositionally biased region" description="Low complexity" evidence="1">
    <location>
        <begin position="289"/>
        <end position="304"/>
    </location>
</feature>
<dbReference type="Proteomes" id="UP001519296">
    <property type="component" value="Unassembled WGS sequence"/>
</dbReference>
<evidence type="ECO:0000256" key="1">
    <source>
        <dbReference type="SAM" id="MobiDB-lite"/>
    </source>
</evidence>
<evidence type="ECO:0000313" key="3">
    <source>
        <dbReference type="Proteomes" id="UP001519296"/>
    </source>
</evidence>
<accession>A0ABS5B0K1</accession>
<proteinExistence type="predicted"/>
<feature type="compositionally biased region" description="Acidic residues" evidence="1">
    <location>
        <begin position="1194"/>
        <end position="1208"/>
    </location>
</feature>
<keyword evidence="2" id="KW-0378">Hydrolase</keyword>
<dbReference type="Pfam" id="PF04270">
    <property type="entry name" value="Strep_his_triad"/>
    <property type="match status" value="7"/>
</dbReference>
<feature type="compositionally biased region" description="Basic and acidic residues" evidence="1">
    <location>
        <begin position="1061"/>
        <end position="1075"/>
    </location>
</feature>
<feature type="region of interest" description="Disordered" evidence="1">
    <location>
        <begin position="1159"/>
        <end position="1208"/>
    </location>
</feature>